<comment type="caution">
    <text evidence="2">The sequence shown here is derived from an EMBL/GenBank/DDBJ whole genome shotgun (WGS) entry which is preliminary data.</text>
</comment>
<feature type="region of interest" description="Disordered" evidence="1">
    <location>
        <begin position="1"/>
        <end position="29"/>
    </location>
</feature>
<keyword evidence="3" id="KW-1185">Reference proteome</keyword>
<gene>
    <name evidence="2" type="ORF">DPX16_5909</name>
</gene>
<sequence>MSIAALEGEQESSGDEDSAVLPPSGTVALPESDPELAAVLSRAVEKWPVGQRTSTPDMCVHCSSEFPVWRTLLSSSATPCSLDIRPSTRELACAWLGAICCDHYGGPICVFLPTLSPCLSLGRVHSAVPASCASPSLAGAISGISISALPIASPNLY</sequence>
<proteinExistence type="predicted"/>
<dbReference type="AlphaFoldDB" id="A0A3N0Y300"/>
<evidence type="ECO:0000313" key="3">
    <source>
        <dbReference type="Proteomes" id="UP000281406"/>
    </source>
</evidence>
<name>A0A3N0Y300_ANAGA</name>
<dbReference type="EMBL" id="RJVU01053528">
    <property type="protein sequence ID" value="ROL33014.1"/>
    <property type="molecule type" value="Genomic_DNA"/>
</dbReference>
<accession>A0A3N0Y300</accession>
<evidence type="ECO:0000313" key="2">
    <source>
        <dbReference type="EMBL" id="ROL33014.1"/>
    </source>
</evidence>
<dbReference type="Proteomes" id="UP000281406">
    <property type="component" value="Unassembled WGS sequence"/>
</dbReference>
<organism evidence="2 3">
    <name type="scientific">Anabarilius grahami</name>
    <name type="common">Kanglang fish</name>
    <name type="synonym">Barilius grahami</name>
    <dbReference type="NCBI Taxonomy" id="495550"/>
    <lineage>
        <taxon>Eukaryota</taxon>
        <taxon>Metazoa</taxon>
        <taxon>Chordata</taxon>
        <taxon>Craniata</taxon>
        <taxon>Vertebrata</taxon>
        <taxon>Euteleostomi</taxon>
        <taxon>Actinopterygii</taxon>
        <taxon>Neopterygii</taxon>
        <taxon>Teleostei</taxon>
        <taxon>Ostariophysi</taxon>
        <taxon>Cypriniformes</taxon>
        <taxon>Xenocyprididae</taxon>
        <taxon>Xenocypridinae</taxon>
        <taxon>Xenocypridinae incertae sedis</taxon>
        <taxon>Anabarilius</taxon>
    </lineage>
</organism>
<protein>
    <submittedName>
        <fullName evidence="2">Uncharacterized protein</fullName>
    </submittedName>
</protein>
<evidence type="ECO:0000256" key="1">
    <source>
        <dbReference type="SAM" id="MobiDB-lite"/>
    </source>
</evidence>
<reference evidence="2 3" key="1">
    <citation type="submission" date="2018-10" db="EMBL/GenBank/DDBJ databases">
        <title>Genome assembly for a Yunnan-Guizhou Plateau 3E fish, Anabarilius grahami (Regan), and its evolutionary and genetic applications.</title>
        <authorList>
            <person name="Jiang W."/>
        </authorList>
    </citation>
    <scope>NUCLEOTIDE SEQUENCE [LARGE SCALE GENOMIC DNA]</scope>
    <source>
        <strain evidence="2">AG-KIZ</strain>
        <tissue evidence="2">Muscle</tissue>
    </source>
</reference>
<feature type="compositionally biased region" description="Acidic residues" evidence="1">
    <location>
        <begin position="8"/>
        <end position="18"/>
    </location>
</feature>